<evidence type="ECO:0000256" key="10">
    <source>
        <dbReference type="SAM" id="MobiDB-lite"/>
    </source>
</evidence>
<feature type="transmembrane region" description="Helical" evidence="11">
    <location>
        <begin position="12"/>
        <end position="30"/>
    </location>
</feature>
<evidence type="ECO:0000256" key="9">
    <source>
        <dbReference type="SAM" id="Coils"/>
    </source>
</evidence>
<comment type="similarity">
    <text evidence="7">Belongs to the methyl-accepting chemotaxis (MCP) protein family.</text>
</comment>
<accession>A0A5R9QBD6</accession>
<evidence type="ECO:0000256" key="2">
    <source>
        <dbReference type="ARBA" id="ARBA00022500"/>
    </source>
</evidence>
<evidence type="ECO:0000256" key="1">
    <source>
        <dbReference type="ARBA" id="ARBA00004141"/>
    </source>
</evidence>
<dbReference type="PROSITE" id="PS50885">
    <property type="entry name" value="HAMP"/>
    <property type="match status" value="1"/>
</dbReference>
<keyword evidence="6 8" id="KW-0807">Transducer</keyword>
<evidence type="ECO:0000256" key="3">
    <source>
        <dbReference type="ARBA" id="ARBA00022692"/>
    </source>
</evidence>
<gene>
    <name evidence="14" type="ORF">DN820_16530</name>
</gene>
<dbReference type="SUPFAM" id="SSF58104">
    <property type="entry name" value="Methyl-accepting chemotaxis protein (MCP) signaling domain"/>
    <property type="match status" value="1"/>
</dbReference>
<reference evidence="14 15" key="1">
    <citation type="journal article" date="2017" name="Eur. J. Clin. Microbiol. Infect. Dis.">
        <title>Uncommonly isolated clinical Pseudomonas: identification and phylogenetic assignation.</title>
        <authorList>
            <person name="Mulet M."/>
            <person name="Gomila M."/>
            <person name="Ramirez A."/>
            <person name="Cardew S."/>
            <person name="Moore E.R."/>
            <person name="Lalucat J."/>
            <person name="Garcia-Valdes E."/>
        </authorList>
    </citation>
    <scope>NUCLEOTIDE SEQUENCE [LARGE SCALE GENOMIC DNA]</scope>
    <source>
        <strain evidence="14 15">SD129</strain>
    </source>
</reference>
<feature type="region of interest" description="Disordered" evidence="10">
    <location>
        <begin position="317"/>
        <end position="337"/>
    </location>
</feature>
<dbReference type="Pfam" id="PF00672">
    <property type="entry name" value="HAMP"/>
    <property type="match status" value="1"/>
</dbReference>
<dbReference type="Pfam" id="PF12729">
    <property type="entry name" value="4HB_MCP_1"/>
    <property type="match status" value="1"/>
</dbReference>
<dbReference type="GO" id="GO:0016020">
    <property type="term" value="C:membrane"/>
    <property type="evidence" value="ECO:0007669"/>
    <property type="project" value="UniProtKB-SubCell"/>
</dbReference>
<feature type="coiled-coil region" evidence="9">
    <location>
        <begin position="273"/>
        <end position="311"/>
    </location>
</feature>
<dbReference type="CDD" id="cd11386">
    <property type="entry name" value="MCP_signal"/>
    <property type="match status" value="1"/>
</dbReference>
<dbReference type="InterPro" id="IPR004090">
    <property type="entry name" value="Chemotax_Me-accpt_rcpt"/>
</dbReference>
<dbReference type="GO" id="GO:0006935">
    <property type="term" value="P:chemotaxis"/>
    <property type="evidence" value="ECO:0007669"/>
    <property type="project" value="UniProtKB-KW"/>
</dbReference>
<dbReference type="Gene3D" id="1.10.287.950">
    <property type="entry name" value="Methyl-accepting chemotaxis protein"/>
    <property type="match status" value="1"/>
</dbReference>
<evidence type="ECO:0000259" key="12">
    <source>
        <dbReference type="PROSITE" id="PS50111"/>
    </source>
</evidence>
<feature type="domain" description="HAMP" evidence="13">
    <location>
        <begin position="212"/>
        <end position="264"/>
    </location>
</feature>
<evidence type="ECO:0000259" key="13">
    <source>
        <dbReference type="PROSITE" id="PS50885"/>
    </source>
</evidence>
<dbReference type="FunFam" id="1.10.287.950:FF:000001">
    <property type="entry name" value="Methyl-accepting chemotaxis sensory transducer"/>
    <property type="match status" value="1"/>
</dbReference>
<dbReference type="InterPro" id="IPR004089">
    <property type="entry name" value="MCPsignal_dom"/>
</dbReference>
<dbReference type="Pfam" id="PF00015">
    <property type="entry name" value="MCPsignal"/>
    <property type="match status" value="1"/>
</dbReference>
<name>A0A5R9QBD6_9GAMM</name>
<feature type="transmembrane region" description="Helical" evidence="11">
    <location>
        <begin position="36"/>
        <end position="58"/>
    </location>
</feature>
<dbReference type="CDD" id="cd06225">
    <property type="entry name" value="HAMP"/>
    <property type="match status" value="1"/>
</dbReference>
<dbReference type="GO" id="GO:0007165">
    <property type="term" value="P:signal transduction"/>
    <property type="evidence" value="ECO:0007669"/>
    <property type="project" value="UniProtKB-KW"/>
</dbReference>
<keyword evidence="4 11" id="KW-1133">Transmembrane helix</keyword>
<sequence>MLLRRLKVGPRAVLGFSSVALLVIVLGLFAQSQMKGIRGATVAVMENTLPSFVSLGAISDRMLRLRIISFRILVDREEAQLRSTIARGDELVQELSTAVDGYSRLIASEAERTQFAQFKEALTAYVDIHKRLVALSDTGDMEGVRTLLGGDYNLLSIKLGAQLAELVKINNAAAASVASQSQSQYDRANFGVMVSIVLAVALTILLATLFTRSIVAPLGEAVRAAEAIADGDLARTIHVNGNDEPGRLLGALQRMQQSLRGTLQSIVDSSTRLASAAEELNAVTENSSRLLQQQNQEIEQAATAVNEMTAAVDEVASNATATSEASRTADQTAGRGRQQVEETISSIGHVAENAGSTVEQVTQLAGSVRNISTVLDVIRSIAEQTNLLALNAAIEAARAGDAGRGFAVVADEVRALAHRTQQSTHEIEQMIANTQQGAEQAMSAMQTGNQQAQETLHIAHAAGEALQQITAAFSQITERNLVIASASEEQAQVAREVDRNLVNIRDLALQTSAGAHQTNAASQELARLAVDLNGLVTRFKLA</sequence>
<dbReference type="EMBL" id="QLAG01000022">
    <property type="protein sequence ID" value="TLX62421.1"/>
    <property type="molecule type" value="Genomic_DNA"/>
</dbReference>
<proteinExistence type="inferred from homology"/>
<feature type="compositionally biased region" description="Polar residues" evidence="10">
    <location>
        <begin position="317"/>
        <end position="331"/>
    </location>
</feature>
<evidence type="ECO:0000313" key="15">
    <source>
        <dbReference type="Proteomes" id="UP000306753"/>
    </source>
</evidence>
<comment type="subcellular location">
    <subcellularLocation>
        <location evidence="1">Membrane</location>
        <topology evidence="1">Multi-pass membrane protein</topology>
    </subcellularLocation>
</comment>
<dbReference type="SMART" id="SM00304">
    <property type="entry name" value="HAMP"/>
    <property type="match status" value="2"/>
</dbReference>
<evidence type="ECO:0000313" key="14">
    <source>
        <dbReference type="EMBL" id="TLX62421.1"/>
    </source>
</evidence>
<protein>
    <submittedName>
        <fullName evidence="14">Methyl-accepting chemotaxis protein</fullName>
    </submittedName>
</protein>
<dbReference type="RefSeq" id="WP_138410355.1">
    <property type="nucleotide sequence ID" value="NZ_QLAE01000056.1"/>
</dbReference>
<dbReference type="OrthoDB" id="8724574at2"/>
<dbReference type="PANTHER" id="PTHR32089">
    <property type="entry name" value="METHYL-ACCEPTING CHEMOTAXIS PROTEIN MCPB"/>
    <property type="match status" value="1"/>
</dbReference>
<evidence type="ECO:0000256" key="6">
    <source>
        <dbReference type="ARBA" id="ARBA00023224"/>
    </source>
</evidence>
<feature type="domain" description="Methyl-accepting transducer" evidence="12">
    <location>
        <begin position="269"/>
        <end position="505"/>
    </location>
</feature>
<dbReference type="Proteomes" id="UP000306753">
    <property type="component" value="Unassembled WGS sequence"/>
</dbReference>
<keyword evidence="15" id="KW-1185">Reference proteome</keyword>
<keyword evidence="3 11" id="KW-0812">Transmembrane</keyword>
<dbReference type="AlphaFoldDB" id="A0A5R9QBD6"/>
<evidence type="ECO:0000256" key="8">
    <source>
        <dbReference type="PROSITE-ProRule" id="PRU00284"/>
    </source>
</evidence>
<keyword evidence="2" id="KW-0145">Chemotaxis</keyword>
<evidence type="ECO:0000256" key="7">
    <source>
        <dbReference type="ARBA" id="ARBA00029447"/>
    </source>
</evidence>
<evidence type="ECO:0000256" key="5">
    <source>
        <dbReference type="ARBA" id="ARBA00023136"/>
    </source>
</evidence>
<evidence type="ECO:0000256" key="4">
    <source>
        <dbReference type="ARBA" id="ARBA00022989"/>
    </source>
</evidence>
<keyword evidence="5 11" id="KW-0472">Membrane</keyword>
<dbReference type="InterPro" id="IPR024478">
    <property type="entry name" value="HlyB_4HB_MCP"/>
</dbReference>
<dbReference type="PROSITE" id="PS50111">
    <property type="entry name" value="CHEMOTAXIS_TRANSDUC_2"/>
    <property type="match status" value="1"/>
</dbReference>
<feature type="transmembrane region" description="Helical" evidence="11">
    <location>
        <begin position="190"/>
        <end position="210"/>
    </location>
</feature>
<dbReference type="PRINTS" id="PR00260">
    <property type="entry name" value="CHEMTRNSDUCR"/>
</dbReference>
<dbReference type="InterPro" id="IPR003660">
    <property type="entry name" value="HAMP_dom"/>
</dbReference>
<keyword evidence="9" id="KW-0175">Coiled coil</keyword>
<dbReference type="GO" id="GO:0004888">
    <property type="term" value="F:transmembrane signaling receptor activity"/>
    <property type="evidence" value="ECO:0007669"/>
    <property type="project" value="InterPro"/>
</dbReference>
<comment type="caution">
    <text evidence="14">The sequence shown here is derived from an EMBL/GenBank/DDBJ whole genome shotgun (WGS) entry which is preliminary data.</text>
</comment>
<dbReference type="PANTHER" id="PTHR32089:SF120">
    <property type="entry name" value="METHYL-ACCEPTING CHEMOTAXIS PROTEIN TLPQ"/>
    <property type="match status" value="1"/>
</dbReference>
<dbReference type="SMART" id="SM00283">
    <property type="entry name" value="MA"/>
    <property type="match status" value="1"/>
</dbReference>
<evidence type="ECO:0000256" key="11">
    <source>
        <dbReference type="SAM" id="Phobius"/>
    </source>
</evidence>
<organism evidence="14 15">
    <name type="scientific">Stutzerimonas nosocomialis</name>
    <dbReference type="NCBI Taxonomy" id="1056496"/>
    <lineage>
        <taxon>Bacteria</taxon>
        <taxon>Pseudomonadati</taxon>
        <taxon>Pseudomonadota</taxon>
        <taxon>Gammaproteobacteria</taxon>
        <taxon>Pseudomonadales</taxon>
        <taxon>Pseudomonadaceae</taxon>
        <taxon>Stutzerimonas</taxon>
    </lineage>
</organism>